<dbReference type="InterPro" id="IPR024704">
    <property type="entry name" value="SMC"/>
</dbReference>
<dbReference type="Pfam" id="PF02463">
    <property type="entry name" value="SMC_N"/>
    <property type="match status" value="1"/>
</dbReference>
<dbReference type="InterPro" id="IPR003395">
    <property type="entry name" value="RecF/RecN/SMC_N"/>
</dbReference>
<evidence type="ECO:0000256" key="5">
    <source>
        <dbReference type="ARBA" id="ARBA00023054"/>
    </source>
</evidence>
<evidence type="ECO:0000256" key="2">
    <source>
        <dbReference type="ARBA" id="ARBA00022490"/>
    </source>
</evidence>
<comment type="caution">
    <text evidence="10">The sequence shown here is derived from an EMBL/GenBank/DDBJ whole genome shotgun (WGS) entry which is preliminary data.</text>
</comment>
<evidence type="ECO:0000313" key="11">
    <source>
        <dbReference type="Proteomes" id="UP000313395"/>
    </source>
</evidence>
<evidence type="ECO:0000256" key="8">
    <source>
        <dbReference type="SAM" id="MobiDB-lite"/>
    </source>
</evidence>
<dbReference type="GO" id="GO:0005524">
    <property type="term" value="F:ATP binding"/>
    <property type="evidence" value="ECO:0007669"/>
    <property type="project" value="UniProtKB-UniRule"/>
</dbReference>
<feature type="coiled-coil region" evidence="7">
    <location>
        <begin position="170"/>
        <end position="204"/>
    </location>
</feature>
<evidence type="ECO:0000256" key="1">
    <source>
        <dbReference type="ARBA" id="ARBA00004496"/>
    </source>
</evidence>
<sequence length="1189" mass="135040">MLSLHLERIEMSGFKSFADKTVIEFDEGVTAVVGPNGSGKSNLSEAVRWVLGEQSAKNLRGKKMDDIVFAGSQTRKPVNIAEVTLILNNEDGFLPLEFSEVSITRRYNRNGDSDCFINKKPCRLKDITELLMDSGIGKDSFSMISQGKVEQIFQNKPEDRRIILEEAAGVARYKNRKTSAERKLSQTEEHLNRIEDILHEINSQLAPLELQRKTALAYKEKKASLSEIEIALTASEIERLNVQWQTSKRELADYDRKISTEERSLASTQTALRELKQKLDGCDEQLEALQTAYVTVIQKLEQLEGQKQVFQQRAQYSSKNQEEQAQIIAEKEALIKTEKTNLAALRTELAAKVEARKELSEKRASLSEKEAQLTQNKAELVQQLRNDYINRLQEQSSNRNTTVHLEKEMTLATEQEHRFLSKGDELRKTLRQLKAKQQSLNEEYVQFVEENANLESELQDCKQNSFQLVSKLQQLNAELDTVTRNLQQAEARRESQQELDDSYASYYQGVKEMLRRRDSVPGIRGPVAELIQVPEKYTLAIEIALGATMQHIVVADERTASQCIGILKAQHLGRATFLPMTVIQGKILPAAVRTTLANSPGYIGVANELIGHEEMYNAIVSSLLGTTIVASNIQDGLQISKKLQSRYRIVTLEGDVIHAGGSMTGGATRRQQEASLLARKNNLNKLTDYVQQLSIQYNQLKQEQEKWSLQQQSLQEELDDKRQKATIKQFELQQRETSLQQVTAEIATKEKESAAHEYEKRMFYEEKEDRQTRLAQAQQNLLVLNSEIDQLQKDIAESSLDEEERLKLLQDVQSNRQQADQELAVLQEQEKQLRRDVKLSTERIQTEQEAISSLKGKQDQVAKLADTETLTIQEITTQLKSTTAEKAGFDADLRQLREHKKQTEQNRAVQETEQNEKNKNLQKLWSEHAKLETNAGRYEIAIDHHLAHLSEEYGLSFEAAKQEHQLTQEPEEAARQVKKLKKDIEELGPINMGAIEEYDRISERFTFLSEQQTDLLSARGNLLNTMNEMDDEVRLRFKETFIQIKKQFEKTFPKLFGGGKATLELTDPNDLLETGIEIVAQPPGKKLQQLSLLSGGEKAFTAIALLFAIIEVKPVPFCILDEVEAALDEANVSRFGKYLAASTELTQFIVITHRKGTMEEADALYGVTMQDSGVSRLASVKFEDYEDIG</sequence>
<dbReference type="Gene3D" id="3.30.70.1620">
    <property type="match status" value="1"/>
</dbReference>
<dbReference type="Pfam" id="PF06470">
    <property type="entry name" value="SMC_hinge"/>
    <property type="match status" value="1"/>
</dbReference>
<dbReference type="InterPro" id="IPR011890">
    <property type="entry name" value="SMC_prok"/>
</dbReference>
<keyword evidence="2 7" id="KW-0963">Cytoplasm</keyword>
<dbReference type="SMART" id="SM00968">
    <property type="entry name" value="SMC_hinge"/>
    <property type="match status" value="1"/>
</dbReference>
<keyword evidence="4 7" id="KW-0067">ATP-binding</keyword>
<reference evidence="10 11" key="1">
    <citation type="submission" date="2019-06" db="EMBL/GenBank/DDBJ databases">
        <title>Description Trichococcus psychrophilus sp. nov., isolated from a cold spring, by genomic and phenotypic analyses.</title>
        <authorList>
            <person name="Zakharyuk A."/>
        </authorList>
    </citation>
    <scope>NUCLEOTIDE SEQUENCE [LARGE SCALE GENOMIC DNA]</scope>
    <source>
        <strain evidence="10 11">SKBG</strain>
    </source>
</reference>
<feature type="coiled-coil region" evidence="7">
    <location>
        <begin position="258"/>
        <end position="386"/>
    </location>
</feature>
<dbReference type="FunFam" id="3.40.50.300:FF:000984">
    <property type="entry name" value="Chromosome partition protein Smc"/>
    <property type="match status" value="1"/>
</dbReference>
<dbReference type="InterPro" id="IPR036277">
    <property type="entry name" value="SMC_hinge_sf"/>
</dbReference>
<dbReference type="PIRSF" id="PIRSF005719">
    <property type="entry name" value="SMC"/>
    <property type="match status" value="1"/>
</dbReference>
<protein>
    <recommendedName>
        <fullName evidence="7">Chromosome partition protein Smc</fullName>
    </recommendedName>
</protein>
<dbReference type="GO" id="GO:0016887">
    <property type="term" value="F:ATP hydrolysis activity"/>
    <property type="evidence" value="ECO:0007669"/>
    <property type="project" value="InterPro"/>
</dbReference>
<comment type="function">
    <text evidence="7">Required for chromosome condensation and partitioning.</text>
</comment>
<dbReference type="CDD" id="cd03278">
    <property type="entry name" value="ABC_SMC_barmotin"/>
    <property type="match status" value="2"/>
</dbReference>
<feature type="binding site" evidence="7">
    <location>
        <begin position="35"/>
        <end position="42"/>
    </location>
    <ligand>
        <name>ATP</name>
        <dbReference type="ChEBI" id="CHEBI:30616"/>
    </ligand>
</feature>
<keyword evidence="6 7" id="KW-0238">DNA-binding</keyword>
<dbReference type="GO" id="GO:0007059">
    <property type="term" value="P:chromosome segregation"/>
    <property type="evidence" value="ECO:0007669"/>
    <property type="project" value="UniProtKB-UniRule"/>
</dbReference>
<dbReference type="FunFam" id="3.40.50.300:FF:000901">
    <property type="entry name" value="Chromosome partition protein Smc"/>
    <property type="match status" value="1"/>
</dbReference>
<dbReference type="Proteomes" id="UP000313395">
    <property type="component" value="Unassembled WGS sequence"/>
</dbReference>
<evidence type="ECO:0000259" key="9">
    <source>
        <dbReference type="SMART" id="SM00968"/>
    </source>
</evidence>
<evidence type="ECO:0000313" key="10">
    <source>
        <dbReference type="EMBL" id="TNV69248.1"/>
    </source>
</evidence>
<feature type="region of interest" description="Disordered" evidence="8">
    <location>
        <begin position="901"/>
        <end position="920"/>
    </location>
</feature>
<dbReference type="GO" id="GO:0003677">
    <property type="term" value="F:DNA binding"/>
    <property type="evidence" value="ECO:0007669"/>
    <property type="project" value="UniProtKB-UniRule"/>
</dbReference>
<keyword evidence="5 7" id="KW-0175">Coiled coil</keyword>
<dbReference type="PANTHER" id="PTHR43977">
    <property type="entry name" value="STRUCTURAL MAINTENANCE OF CHROMOSOMES PROTEIN 3"/>
    <property type="match status" value="1"/>
</dbReference>
<evidence type="ECO:0000256" key="6">
    <source>
        <dbReference type="ARBA" id="ARBA00023125"/>
    </source>
</evidence>
<comment type="similarity">
    <text evidence="7">Belongs to the SMC family.</text>
</comment>
<proteinExistence type="inferred from homology"/>
<feature type="coiled-coil region" evidence="7">
    <location>
        <begin position="423"/>
        <end position="499"/>
    </location>
</feature>
<dbReference type="GO" id="GO:0007062">
    <property type="term" value="P:sister chromatid cohesion"/>
    <property type="evidence" value="ECO:0007669"/>
    <property type="project" value="InterPro"/>
</dbReference>
<dbReference type="SUPFAM" id="SSF52540">
    <property type="entry name" value="P-loop containing nucleoside triphosphate hydrolases"/>
    <property type="match status" value="1"/>
</dbReference>
<dbReference type="GO" id="GO:0005694">
    <property type="term" value="C:chromosome"/>
    <property type="evidence" value="ECO:0007669"/>
    <property type="project" value="InterPro"/>
</dbReference>
<gene>
    <name evidence="7 10" type="primary">smc</name>
    <name evidence="10" type="ORF">FHK04_06975</name>
</gene>
<dbReference type="Gene3D" id="3.40.50.300">
    <property type="entry name" value="P-loop containing nucleotide triphosphate hydrolases"/>
    <property type="match status" value="2"/>
</dbReference>
<dbReference type="Gene3D" id="1.20.1060.20">
    <property type="match status" value="1"/>
</dbReference>
<comment type="subcellular location">
    <subcellularLocation>
        <location evidence="1 7">Cytoplasm</location>
    </subcellularLocation>
</comment>
<dbReference type="HAMAP" id="MF_01894">
    <property type="entry name" value="Smc_prok"/>
    <property type="match status" value="1"/>
</dbReference>
<dbReference type="NCBIfam" id="TIGR02168">
    <property type="entry name" value="SMC_prok_B"/>
    <property type="match status" value="1"/>
</dbReference>
<comment type="subunit">
    <text evidence="7">Homodimer.</text>
</comment>
<dbReference type="GO" id="GO:0005737">
    <property type="term" value="C:cytoplasm"/>
    <property type="evidence" value="ECO:0007669"/>
    <property type="project" value="UniProtKB-SubCell"/>
</dbReference>
<dbReference type="SUPFAM" id="SSF75553">
    <property type="entry name" value="Smc hinge domain"/>
    <property type="match status" value="1"/>
</dbReference>
<comment type="domain">
    <text evidence="7">Contains large globular domains required for ATP hydrolysis at each terminus and a third globular domain forming a flexible hinge near the middle of the molecule. These domains are separated by coiled-coil structures.</text>
</comment>
<keyword evidence="3 7" id="KW-0547">Nucleotide-binding</keyword>
<keyword evidence="11" id="KW-1185">Reference proteome</keyword>
<feature type="domain" description="SMC hinge" evidence="9">
    <location>
        <begin position="521"/>
        <end position="640"/>
    </location>
</feature>
<feature type="coiled-coil region" evidence="7">
    <location>
        <begin position="683"/>
        <end position="843"/>
    </location>
</feature>
<dbReference type="InterPro" id="IPR010935">
    <property type="entry name" value="SMC_hinge"/>
</dbReference>
<evidence type="ECO:0000256" key="4">
    <source>
        <dbReference type="ARBA" id="ARBA00022840"/>
    </source>
</evidence>
<name>A0A5C5E907_9LACT</name>
<dbReference type="GO" id="GO:0030261">
    <property type="term" value="P:chromosome condensation"/>
    <property type="evidence" value="ECO:0007669"/>
    <property type="project" value="InterPro"/>
</dbReference>
<dbReference type="GO" id="GO:0006260">
    <property type="term" value="P:DNA replication"/>
    <property type="evidence" value="ECO:0007669"/>
    <property type="project" value="UniProtKB-UniRule"/>
</dbReference>
<dbReference type="AlphaFoldDB" id="A0A5C5E907"/>
<dbReference type="EMBL" id="VENO01000002">
    <property type="protein sequence ID" value="TNV69248.1"/>
    <property type="molecule type" value="Genomic_DNA"/>
</dbReference>
<accession>A0A5C5E907</accession>
<evidence type="ECO:0000256" key="7">
    <source>
        <dbReference type="HAMAP-Rule" id="MF_01894"/>
    </source>
</evidence>
<evidence type="ECO:0000256" key="3">
    <source>
        <dbReference type="ARBA" id="ARBA00022741"/>
    </source>
</evidence>
<organism evidence="10 11">
    <name type="scientific">Trichococcus shcherbakoviae subsp. psychrophilus</name>
    <dbReference type="NCBI Taxonomy" id="2585775"/>
    <lineage>
        <taxon>Bacteria</taxon>
        <taxon>Bacillati</taxon>
        <taxon>Bacillota</taxon>
        <taxon>Bacilli</taxon>
        <taxon>Lactobacillales</taxon>
        <taxon>Carnobacteriaceae</taxon>
        <taxon>Trichococcus</taxon>
    </lineage>
</organism>
<dbReference type="InterPro" id="IPR027417">
    <property type="entry name" value="P-loop_NTPase"/>
</dbReference>